<name>A0ABS3Y536_9ACTN</name>
<comment type="caution">
    <text evidence="1">The sequence shown here is derived from an EMBL/GenBank/DDBJ whole genome shotgun (WGS) entry which is preliminary data.</text>
</comment>
<reference evidence="1 2" key="1">
    <citation type="submission" date="2021-02" db="EMBL/GenBank/DDBJ databases">
        <title>Streptomyces spirodelae sp. nov., isolated from duckweed.</title>
        <authorList>
            <person name="Saimee Y."/>
            <person name="Duangmal K."/>
        </authorList>
    </citation>
    <scope>NUCLEOTIDE SEQUENCE [LARGE SCALE GENOMIC DNA]</scope>
    <source>
        <strain evidence="1 2">DSM 42105</strain>
    </source>
</reference>
<accession>A0ABS3Y536</accession>
<dbReference type="EMBL" id="JAFFZM010000028">
    <property type="protein sequence ID" value="MBO8202775.1"/>
    <property type="molecule type" value="Genomic_DNA"/>
</dbReference>
<protein>
    <recommendedName>
        <fullName evidence="3">FXSXX-COOH protein</fullName>
    </recommendedName>
</protein>
<sequence>MTNETMAGTLVHTTVPAAADARGDALPQLVVDRLDHGADEADTALFSFTAVPTPFAEPALA</sequence>
<dbReference type="GeneID" id="96263149"/>
<evidence type="ECO:0000313" key="2">
    <source>
        <dbReference type="Proteomes" id="UP000721954"/>
    </source>
</evidence>
<evidence type="ECO:0008006" key="3">
    <source>
        <dbReference type="Google" id="ProtNLM"/>
    </source>
</evidence>
<gene>
    <name evidence="1" type="ORF">JW613_31540</name>
</gene>
<evidence type="ECO:0000313" key="1">
    <source>
        <dbReference type="EMBL" id="MBO8202775.1"/>
    </source>
</evidence>
<dbReference type="RefSeq" id="WP_209214277.1">
    <property type="nucleotide sequence ID" value="NZ_JAFFZM010000028.1"/>
</dbReference>
<keyword evidence="2" id="KW-1185">Reference proteome</keyword>
<proteinExistence type="predicted"/>
<dbReference type="Proteomes" id="UP000721954">
    <property type="component" value="Unassembled WGS sequence"/>
</dbReference>
<organism evidence="1 2">
    <name type="scientific">Streptomyces smyrnaeus</name>
    <dbReference type="NCBI Taxonomy" id="1387713"/>
    <lineage>
        <taxon>Bacteria</taxon>
        <taxon>Bacillati</taxon>
        <taxon>Actinomycetota</taxon>
        <taxon>Actinomycetes</taxon>
        <taxon>Kitasatosporales</taxon>
        <taxon>Streptomycetaceae</taxon>
        <taxon>Streptomyces</taxon>
    </lineage>
</organism>